<keyword evidence="3" id="KW-0408">Iron</keyword>
<evidence type="ECO:0000256" key="1">
    <source>
        <dbReference type="ARBA" id="ARBA00022617"/>
    </source>
</evidence>
<evidence type="ECO:0000259" key="4">
    <source>
        <dbReference type="PROSITE" id="PS51007"/>
    </source>
</evidence>
<sequence>MIRITNSALAAGAAVIAVALLAGIAVATELPVKGDASQGYKTYLAYCFICHGSNGEGNGPYATKLETAPKDLTDTGYFSSKTDYEIFEVISKGGMAFNKSFHMKPQGFRLATENIADLVAFIRFLNGRGTMTKSDIAAFTGKELFRFYCSSCHGAKGKGDGPLSRYLPLVPVSLSKKEVISKLTNEDLYKIIANGATTNVASAQNFMPSWGATLTRAQISGLIAYIRGSLAK</sequence>
<dbReference type="Pfam" id="PF00034">
    <property type="entry name" value="Cytochrom_C"/>
    <property type="match status" value="1"/>
</dbReference>
<dbReference type="GO" id="GO:0020037">
    <property type="term" value="F:heme binding"/>
    <property type="evidence" value="ECO:0007669"/>
    <property type="project" value="InterPro"/>
</dbReference>
<dbReference type="InterPro" id="IPR036909">
    <property type="entry name" value="Cyt_c-like_dom_sf"/>
</dbReference>
<accession>A0A3B1C2Z0</accession>
<dbReference type="SUPFAM" id="SSF46626">
    <property type="entry name" value="Cytochrome c"/>
    <property type="match status" value="2"/>
</dbReference>
<evidence type="ECO:0000256" key="3">
    <source>
        <dbReference type="ARBA" id="ARBA00023004"/>
    </source>
</evidence>
<dbReference type="Gene3D" id="1.10.760.10">
    <property type="entry name" value="Cytochrome c-like domain"/>
    <property type="match status" value="2"/>
</dbReference>
<dbReference type="PANTHER" id="PTHR35008:SF4">
    <property type="entry name" value="BLL4482 PROTEIN"/>
    <property type="match status" value="1"/>
</dbReference>
<reference evidence="5" key="1">
    <citation type="submission" date="2018-06" db="EMBL/GenBank/DDBJ databases">
        <authorList>
            <person name="Zhirakovskaya E."/>
        </authorList>
    </citation>
    <scope>NUCLEOTIDE SEQUENCE</scope>
</reference>
<dbReference type="AlphaFoldDB" id="A0A3B1C2Z0"/>
<dbReference type="InterPro" id="IPR009056">
    <property type="entry name" value="Cyt_c-like_dom"/>
</dbReference>
<gene>
    <name evidence="5" type="ORF">MNBD_NITROSPINAE04-438</name>
</gene>
<organism evidence="5">
    <name type="scientific">hydrothermal vent metagenome</name>
    <dbReference type="NCBI Taxonomy" id="652676"/>
    <lineage>
        <taxon>unclassified sequences</taxon>
        <taxon>metagenomes</taxon>
        <taxon>ecological metagenomes</taxon>
    </lineage>
</organism>
<evidence type="ECO:0000256" key="2">
    <source>
        <dbReference type="ARBA" id="ARBA00022723"/>
    </source>
</evidence>
<dbReference type="InterPro" id="IPR051459">
    <property type="entry name" value="Cytochrome_c-type_DH"/>
</dbReference>
<dbReference type="PANTHER" id="PTHR35008">
    <property type="entry name" value="BLL4482 PROTEIN-RELATED"/>
    <property type="match status" value="1"/>
</dbReference>
<dbReference type="PROSITE" id="PS51007">
    <property type="entry name" value="CYTC"/>
    <property type="match status" value="2"/>
</dbReference>
<name>A0A3B1C2Z0_9ZZZZ</name>
<keyword evidence="2" id="KW-0479">Metal-binding</keyword>
<dbReference type="GO" id="GO:0046872">
    <property type="term" value="F:metal ion binding"/>
    <property type="evidence" value="ECO:0007669"/>
    <property type="project" value="UniProtKB-KW"/>
</dbReference>
<proteinExistence type="predicted"/>
<dbReference type="GO" id="GO:0009055">
    <property type="term" value="F:electron transfer activity"/>
    <property type="evidence" value="ECO:0007669"/>
    <property type="project" value="InterPro"/>
</dbReference>
<keyword evidence="1" id="KW-0349">Heme</keyword>
<evidence type="ECO:0000313" key="5">
    <source>
        <dbReference type="EMBL" id="VAX24549.1"/>
    </source>
</evidence>
<dbReference type="EMBL" id="UOGA01000274">
    <property type="protein sequence ID" value="VAX24549.1"/>
    <property type="molecule type" value="Genomic_DNA"/>
</dbReference>
<dbReference type="Pfam" id="PF13442">
    <property type="entry name" value="Cytochrome_CBB3"/>
    <property type="match status" value="1"/>
</dbReference>
<protein>
    <recommendedName>
        <fullName evidence="4">Cytochrome c domain-containing protein</fullName>
    </recommendedName>
</protein>
<feature type="domain" description="Cytochrome c" evidence="4">
    <location>
        <begin position="136"/>
        <end position="230"/>
    </location>
</feature>
<feature type="domain" description="Cytochrome c" evidence="4">
    <location>
        <begin position="34"/>
        <end position="126"/>
    </location>
</feature>